<reference evidence="2 3" key="1">
    <citation type="submission" date="2007-06" db="EMBL/GenBank/DDBJ databases">
        <title>The Genome Sequence of Coccidioides posadasii RMSCC_3488.</title>
        <authorList>
            <consortium name="Coccidioides Genome Resources Consortium"/>
            <consortium name="The Broad Institute Genome Sequencing Platform"/>
            <person name="Henn M.R."/>
            <person name="Sykes S."/>
            <person name="Young S."/>
            <person name="Jaffe D."/>
            <person name="Berlin A."/>
            <person name="Alvarez P."/>
            <person name="Butler J."/>
            <person name="Gnerre S."/>
            <person name="Grabherr M."/>
            <person name="Mauceli E."/>
            <person name="Brockman W."/>
            <person name="Kodira C."/>
            <person name="Alvarado L."/>
            <person name="Zeng Q."/>
            <person name="Crawford M."/>
            <person name="Antoine C."/>
            <person name="Devon K."/>
            <person name="Galgiani J."/>
            <person name="Orsborn K."/>
            <person name="Lewis M.L."/>
            <person name="Nusbaum C."/>
            <person name="Galagan J."/>
            <person name="Birren B."/>
        </authorList>
    </citation>
    <scope>NUCLEOTIDE SEQUENCE [LARGE SCALE GENOMIC DNA]</scope>
    <source>
        <strain evidence="2 3">RMSCC 3488</strain>
    </source>
</reference>
<proteinExistence type="predicted"/>
<reference evidence="3" key="3">
    <citation type="journal article" date="2010" name="Genome Res.">
        <title>Population genomic sequencing of Coccidioides fungi reveals recent hybridization and transposon control.</title>
        <authorList>
            <person name="Neafsey D.E."/>
            <person name="Barker B.M."/>
            <person name="Sharpton T.J."/>
            <person name="Stajich J.E."/>
            <person name="Park D.J."/>
            <person name="Whiston E."/>
            <person name="Hung C.-Y."/>
            <person name="McMahan C."/>
            <person name="White J."/>
            <person name="Sykes S."/>
            <person name="Heiman D."/>
            <person name="Young S."/>
            <person name="Zeng Q."/>
            <person name="Abouelleil A."/>
            <person name="Aftuck L."/>
            <person name="Bessette D."/>
            <person name="Brown A."/>
            <person name="FitzGerald M."/>
            <person name="Lui A."/>
            <person name="Macdonald J.P."/>
            <person name="Priest M."/>
            <person name="Orbach M.J."/>
            <person name="Galgiani J.N."/>
            <person name="Kirkland T.N."/>
            <person name="Cole G.T."/>
            <person name="Birren B.W."/>
            <person name="Henn M.R."/>
            <person name="Taylor J.W."/>
            <person name="Rounsley S.D."/>
        </authorList>
    </citation>
    <scope>NUCLEOTIDE SEQUENCE [LARGE SCALE GENOMIC DNA]</scope>
    <source>
        <strain evidence="3">RMSCC 3488</strain>
    </source>
</reference>
<dbReference type="Proteomes" id="UP000054567">
    <property type="component" value="Unassembled WGS sequence"/>
</dbReference>
<gene>
    <name evidence="2" type="ORF">CPAG_04048</name>
</gene>
<dbReference type="Gene3D" id="1.10.510.10">
    <property type="entry name" value="Transferase(Phosphotransferase) domain 1"/>
    <property type="match status" value="1"/>
</dbReference>
<evidence type="ECO:0000313" key="3">
    <source>
        <dbReference type="Proteomes" id="UP000054567"/>
    </source>
</evidence>
<dbReference type="Gene3D" id="3.30.200.20">
    <property type="entry name" value="Phosphorylase Kinase, domain 1"/>
    <property type="match status" value="1"/>
</dbReference>
<organism evidence="2 3">
    <name type="scientific">Coccidioides posadasii RMSCC 3488</name>
    <dbReference type="NCBI Taxonomy" id="454284"/>
    <lineage>
        <taxon>Eukaryota</taxon>
        <taxon>Fungi</taxon>
        <taxon>Dikarya</taxon>
        <taxon>Ascomycota</taxon>
        <taxon>Pezizomycotina</taxon>
        <taxon>Eurotiomycetes</taxon>
        <taxon>Eurotiomycetidae</taxon>
        <taxon>Onygenales</taxon>
        <taxon>Onygenaceae</taxon>
        <taxon>Coccidioides</taxon>
    </lineage>
</organism>
<protein>
    <recommendedName>
        <fullName evidence="1">Protein kinase domain-containing protein</fullName>
    </recommendedName>
</protein>
<accession>A0A0J6FEQ0</accession>
<sequence length="211" mass="24325">MAAAFRLGQLLKGQKGSYTLGKQFQDSVWLAITINNKQVVIKSMRHFQLENKQDVLKQFQDQTSYIQSLLDEIVNPPDSSVIVLRHLADHLLNASTAQKLTIQEVKYNARSIVESLKLLHDKKFVHTDNNLLLNYPDNVLVNYRSGDIHFTDIQLADMGSTISAESAYIKNMHWYMWNAYKLLTLIYGDSFFIFKPNVLFGHEDYELQVLV</sequence>
<dbReference type="GO" id="GO:0004672">
    <property type="term" value="F:protein kinase activity"/>
    <property type="evidence" value="ECO:0007669"/>
    <property type="project" value="InterPro"/>
</dbReference>
<dbReference type="VEuPathDB" id="FungiDB:CPAG_04048"/>
<dbReference type="InterPro" id="IPR000719">
    <property type="entry name" value="Prot_kinase_dom"/>
</dbReference>
<name>A0A0J6FEQ0_COCPO</name>
<dbReference type="EMBL" id="DS268110">
    <property type="protein sequence ID" value="KMM67715.1"/>
    <property type="molecule type" value="Genomic_DNA"/>
</dbReference>
<dbReference type="GO" id="GO:0005524">
    <property type="term" value="F:ATP binding"/>
    <property type="evidence" value="ECO:0007669"/>
    <property type="project" value="InterPro"/>
</dbReference>
<feature type="domain" description="Protein kinase" evidence="1">
    <location>
        <begin position="4"/>
        <end position="211"/>
    </location>
</feature>
<dbReference type="PROSITE" id="PS50011">
    <property type="entry name" value="PROTEIN_KINASE_DOM"/>
    <property type="match status" value="1"/>
</dbReference>
<dbReference type="SUPFAM" id="SSF56112">
    <property type="entry name" value="Protein kinase-like (PK-like)"/>
    <property type="match status" value="1"/>
</dbReference>
<evidence type="ECO:0000259" key="1">
    <source>
        <dbReference type="PROSITE" id="PS50011"/>
    </source>
</evidence>
<reference evidence="3" key="2">
    <citation type="journal article" date="2009" name="Genome Res.">
        <title>Comparative genomic analyses of the human fungal pathogens Coccidioides and their relatives.</title>
        <authorList>
            <person name="Sharpton T.J."/>
            <person name="Stajich J.E."/>
            <person name="Rounsley S.D."/>
            <person name="Gardner M.J."/>
            <person name="Wortman J.R."/>
            <person name="Jordar V.S."/>
            <person name="Maiti R."/>
            <person name="Kodira C.D."/>
            <person name="Neafsey D.E."/>
            <person name="Zeng Q."/>
            <person name="Hung C.-Y."/>
            <person name="McMahan C."/>
            <person name="Muszewska A."/>
            <person name="Grynberg M."/>
            <person name="Mandel M.A."/>
            <person name="Kellner E.M."/>
            <person name="Barker B.M."/>
            <person name="Galgiani J.N."/>
            <person name="Orbach M.J."/>
            <person name="Kirkland T.N."/>
            <person name="Cole G.T."/>
            <person name="Henn M.R."/>
            <person name="Birren B.W."/>
            <person name="Taylor J.W."/>
        </authorList>
    </citation>
    <scope>NUCLEOTIDE SEQUENCE [LARGE SCALE GENOMIC DNA]</scope>
    <source>
        <strain evidence="3">RMSCC 3488</strain>
    </source>
</reference>
<evidence type="ECO:0000313" key="2">
    <source>
        <dbReference type="EMBL" id="KMM67715.1"/>
    </source>
</evidence>
<dbReference type="InterPro" id="IPR011009">
    <property type="entry name" value="Kinase-like_dom_sf"/>
</dbReference>
<dbReference type="AlphaFoldDB" id="A0A0J6FEQ0"/>